<dbReference type="AlphaFoldDB" id="A0AAE3FX68"/>
<comment type="caution">
    <text evidence="2">The sequence shown here is derived from an EMBL/GenBank/DDBJ whole genome shotgun (WGS) entry which is preliminary data.</text>
</comment>
<reference evidence="2" key="2">
    <citation type="submission" date="2022-02" db="EMBL/GenBank/DDBJ databases">
        <authorList>
            <person name="Elcheninov A.G."/>
            <person name="Sorokin D.Y."/>
            <person name="Kublanov I.V."/>
        </authorList>
    </citation>
    <scope>NUCLEOTIDE SEQUENCE</scope>
    <source>
        <strain evidence="2">AArc-St2</strain>
    </source>
</reference>
<sequence length="127" mass="12906">MNGNNPYAGAPGTVQAGQPTHGVELSGEEKEILRREVAAIVSQTQSYLPEGYHVGSELSFDGTTPLATVAVDPPAGHPVSAGFTPEVEDLKSGLNESDTAEVAQGLAASAAMQVMSAVGDSVTPTGR</sequence>
<dbReference type="Proteomes" id="UP001203207">
    <property type="component" value="Unassembled WGS sequence"/>
</dbReference>
<proteinExistence type="predicted"/>
<evidence type="ECO:0000313" key="2">
    <source>
        <dbReference type="EMBL" id="MCL9816545.1"/>
    </source>
</evidence>
<organism evidence="2 3">
    <name type="scientific">Natronocalculus amylovorans</name>
    <dbReference type="NCBI Taxonomy" id="2917812"/>
    <lineage>
        <taxon>Archaea</taxon>
        <taxon>Methanobacteriati</taxon>
        <taxon>Methanobacteriota</taxon>
        <taxon>Stenosarchaea group</taxon>
        <taxon>Halobacteria</taxon>
        <taxon>Halobacteriales</taxon>
        <taxon>Haloferacaceae</taxon>
        <taxon>Natronocalculus</taxon>
    </lineage>
</organism>
<evidence type="ECO:0000313" key="3">
    <source>
        <dbReference type="Proteomes" id="UP001203207"/>
    </source>
</evidence>
<gene>
    <name evidence="2" type="ORF">AArcSt2_06255</name>
</gene>
<accession>A0AAE3FX68</accession>
<dbReference type="EMBL" id="JAKRVX010000002">
    <property type="protein sequence ID" value="MCL9816545.1"/>
    <property type="molecule type" value="Genomic_DNA"/>
</dbReference>
<feature type="region of interest" description="Disordered" evidence="1">
    <location>
        <begin position="1"/>
        <end position="28"/>
    </location>
</feature>
<keyword evidence="3" id="KW-1185">Reference proteome</keyword>
<dbReference type="RefSeq" id="WP_174654461.1">
    <property type="nucleotide sequence ID" value="NZ_JAKRVX010000002.1"/>
</dbReference>
<name>A0AAE3FX68_9EURY</name>
<dbReference type="Pfam" id="PF19128">
    <property type="entry name" value="DUF5811"/>
    <property type="match status" value="1"/>
</dbReference>
<protein>
    <submittedName>
        <fullName evidence="2">DUF5811 family protein</fullName>
    </submittedName>
</protein>
<dbReference type="InterPro" id="IPR043835">
    <property type="entry name" value="DUF5811"/>
</dbReference>
<evidence type="ECO:0000256" key="1">
    <source>
        <dbReference type="SAM" id="MobiDB-lite"/>
    </source>
</evidence>
<reference evidence="2" key="1">
    <citation type="journal article" date="2022" name="Syst. Appl. Microbiol.">
        <title>Natronocalculus amylovorans gen. nov., sp. nov., and Natranaeroarchaeum aerophilus sp. nov., dominant culturable amylolytic natronoarchaea from hypersaline soda lakes in southwestern Siberia.</title>
        <authorList>
            <person name="Sorokin D.Y."/>
            <person name="Elcheninov A.G."/>
            <person name="Khizhniak T.V."/>
            <person name="Koenen M."/>
            <person name="Bale N.J."/>
            <person name="Damste J.S.S."/>
            <person name="Kublanov I.V."/>
        </authorList>
    </citation>
    <scope>NUCLEOTIDE SEQUENCE</scope>
    <source>
        <strain evidence="2">AArc-St2</strain>
    </source>
</reference>